<evidence type="ECO:0000259" key="2">
    <source>
        <dbReference type="Pfam" id="PF01370"/>
    </source>
</evidence>
<keyword evidence="1" id="KW-1133">Transmembrane helix</keyword>
<gene>
    <name evidence="3" type="ORF">IM725_15220</name>
</gene>
<comment type="caution">
    <text evidence="3">The sequence shown here is derived from an EMBL/GenBank/DDBJ whole genome shotgun (WGS) entry which is preliminary data.</text>
</comment>
<organism evidence="3 4">
    <name type="scientific">Ramlibacter aquaticus</name>
    <dbReference type="NCBI Taxonomy" id="2780094"/>
    <lineage>
        <taxon>Bacteria</taxon>
        <taxon>Pseudomonadati</taxon>
        <taxon>Pseudomonadota</taxon>
        <taxon>Betaproteobacteria</taxon>
        <taxon>Burkholderiales</taxon>
        <taxon>Comamonadaceae</taxon>
        <taxon>Ramlibacter</taxon>
    </lineage>
</organism>
<dbReference type="InterPro" id="IPR051207">
    <property type="entry name" value="ComplexI_NDUFA9_subunit"/>
</dbReference>
<evidence type="ECO:0000256" key="1">
    <source>
        <dbReference type="SAM" id="Phobius"/>
    </source>
</evidence>
<dbReference type="SUPFAM" id="SSF51735">
    <property type="entry name" value="NAD(P)-binding Rossmann-fold domains"/>
    <property type="match status" value="1"/>
</dbReference>
<dbReference type="Pfam" id="PF01370">
    <property type="entry name" value="Epimerase"/>
    <property type="match status" value="1"/>
</dbReference>
<evidence type="ECO:0000313" key="4">
    <source>
        <dbReference type="Proteomes" id="UP000715965"/>
    </source>
</evidence>
<dbReference type="EMBL" id="JADDOJ010000070">
    <property type="protein sequence ID" value="MBE7941928.1"/>
    <property type="molecule type" value="Genomic_DNA"/>
</dbReference>
<dbReference type="Gene3D" id="3.40.50.720">
    <property type="entry name" value="NAD(P)-binding Rossmann-like Domain"/>
    <property type="match status" value="1"/>
</dbReference>
<keyword evidence="4" id="KW-1185">Reference proteome</keyword>
<dbReference type="PANTHER" id="PTHR12126:SF11">
    <property type="entry name" value="NADH DEHYDROGENASE [UBIQUINONE] 1 ALPHA SUBCOMPLEX SUBUNIT 9, MITOCHONDRIAL"/>
    <property type="match status" value="1"/>
</dbReference>
<keyword evidence="1" id="KW-0472">Membrane</keyword>
<feature type="transmembrane region" description="Helical" evidence="1">
    <location>
        <begin position="377"/>
        <end position="396"/>
    </location>
</feature>
<sequence length="428" mass="45321">MRVLVTGATGFIGRKVARALLARGHEVVGAARGRWDETPPGMRWLPLDFGQVPAAGWWVPHLRGVDAVVNAVGILREVKGQRFDALHHRGPAALFEACAAAGVKAVVQVSALGADDSATSRYHLSKKAADDRLRALGLPGAVVQPSLVYGDDGASAGLFKTLALMPVVLMPQRGGMAVQPVHVDDVVAGIVALVEAPPQRPRTIAFTGPARMAMRDYLATLRRSLGLRSPLRMGPYPTPLFLAVARVAGLFPGSPLDRETAGMLLQGNAAPDADLRALLGRAPRAPDSFIPAAEGEAQRREVLLGLLLPLLRVTLALLWIWTGVVSLGLYPVADSLALLARVGLHGGAATLALHGAAGLDLLLGLALLVLPARRRGPVWAAQLLLVAAYTALISFFLPEYWLHPYGPLSKNLPIMAAIGIAWACEPRR</sequence>
<dbReference type="InterPro" id="IPR001509">
    <property type="entry name" value="Epimerase_deHydtase"/>
</dbReference>
<keyword evidence="1" id="KW-0812">Transmembrane</keyword>
<feature type="domain" description="NAD-dependent epimerase/dehydratase" evidence="2">
    <location>
        <begin position="3"/>
        <end position="198"/>
    </location>
</feature>
<feature type="transmembrane region" description="Helical" evidence="1">
    <location>
        <begin position="342"/>
        <end position="370"/>
    </location>
</feature>
<dbReference type="Pfam" id="PF13781">
    <property type="entry name" value="DoxX_3"/>
    <property type="match status" value="1"/>
</dbReference>
<accession>A0ABR9SHZ5</accession>
<dbReference type="Proteomes" id="UP000715965">
    <property type="component" value="Unassembled WGS sequence"/>
</dbReference>
<reference evidence="3 4" key="1">
    <citation type="submission" date="2020-10" db="EMBL/GenBank/DDBJ databases">
        <title>Draft genome of Ramlibacter aquaticus LMG 30558.</title>
        <authorList>
            <person name="Props R."/>
        </authorList>
    </citation>
    <scope>NUCLEOTIDE SEQUENCE [LARGE SCALE GENOMIC DNA]</scope>
    <source>
        <strain evidence="3 4">LMG 30558</strain>
    </source>
</reference>
<dbReference type="InterPro" id="IPR036291">
    <property type="entry name" value="NAD(P)-bd_dom_sf"/>
</dbReference>
<evidence type="ECO:0000313" key="3">
    <source>
        <dbReference type="EMBL" id="MBE7941928.1"/>
    </source>
</evidence>
<dbReference type="InterPro" id="IPR025695">
    <property type="entry name" value="DoxX-like"/>
</dbReference>
<dbReference type="PANTHER" id="PTHR12126">
    <property type="entry name" value="NADH-UBIQUINONE OXIDOREDUCTASE 39 KDA SUBUNIT-RELATED"/>
    <property type="match status" value="1"/>
</dbReference>
<feature type="transmembrane region" description="Helical" evidence="1">
    <location>
        <begin position="302"/>
        <end position="322"/>
    </location>
</feature>
<proteinExistence type="predicted"/>
<name>A0ABR9SHZ5_9BURK</name>
<protein>
    <submittedName>
        <fullName evidence="3">SDR family oxidoreductase</fullName>
    </submittedName>
</protein>